<reference evidence="10" key="1">
    <citation type="submission" date="2017-06" db="EMBL/GenBank/DDBJ databases">
        <authorList>
            <person name="Varghese N."/>
            <person name="Submissions S."/>
        </authorList>
    </citation>
    <scope>NUCLEOTIDE SEQUENCE [LARGE SCALE GENOMIC DNA]</scope>
    <source>
        <strain evidence="10">LNB2</strain>
    </source>
</reference>
<dbReference type="RefSeq" id="WP_089221144.1">
    <property type="nucleotide sequence ID" value="NZ_FZOS01000040.1"/>
</dbReference>
<feature type="compositionally biased region" description="Low complexity" evidence="3">
    <location>
        <begin position="11"/>
        <end position="27"/>
    </location>
</feature>
<accession>A0A239JWC9</accession>
<evidence type="ECO:0000256" key="4">
    <source>
        <dbReference type="SAM" id="Phobius"/>
    </source>
</evidence>
<keyword evidence="4" id="KW-0812">Transmembrane</keyword>
<feature type="region of interest" description="Disordered" evidence="3">
    <location>
        <begin position="417"/>
        <end position="436"/>
    </location>
</feature>
<dbReference type="GO" id="GO:0022857">
    <property type="term" value="F:transmembrane transporter activity"/>
    <property type="evidence" value="ECO:0007669"/>
    <property type="project" value="InterPro"/>
</dbReference>
<dbReference type="GO" id="GO:0005886">
    <property type="term" value="C:plasma membrane"/>
    <property type="evidence" value="ECO:0007669"/>
    <property type="project" value="TreeGrafter"/>
</dbReference>
<dbReference type="InterPro" id="IPR058627">
    <property type="entry name" value="MdtA-like_C"/>
</dbReference>
<gene>
    <name evidence="9" type="ORF">SAMN06295912_14020</name>
</gene>
<comment type="subcellular location">
    <subcellularLocation>
        <location evidence="1">Cell envelope</location>
    </subcellularLocation>
</comment>
<dbReference type="FunFam" id="2.40.420.20:FF:000001">
    <property type="entry name" value="Efflux RND transporter periplasmic adaptor subunit"/>
    <property type="match status" value="1"/>
</dbReference>
<comment type="similarity">
    <text evidence="2">Belongs to the membrane fusion protein (MFP) (TC 8.A.1) family.</text>
</comment>
<dbReference type="PANTHER" id="PTHR30158:SF10">
    <property type="entry name" value="CATION EFFLUX PUMP"/>
    <property type="match status" value="1"/>
</dbReference>
<sequence>MTYDNRNDDFAPAQAEAVPVPADAAPATIPPAAPRRSRTRLAAMIGVPAAALLGISHLMLGGAPASADAPPMPTVTVAAPIERSVTEWDDYVGRFTASQAVEIRPRVSGQLIGLHFKDGDFVRKGQLLFTIDPRPFNAALAEAQARAASARTAATLARSELARAERLIKDEAVSAEEIDNLRAAVRSADAAVNAAQAAVRTRALDVEFTRVTAPISGRVSDRRADIGNLVAGDNAGTATLLTTVYALDPIYFTFDGSEALYLKAQRQAQAGVKDTTVQVRLQDETGYRWTGKIDFTDNGIDPNSGTIRGRAVIANPDHFLMPGMFGNMRLSDGSARPALLVPDSAVVSDQARKVVLVVGGDGSVTAKPVELGAVIDGLRIVRGGLEAKDKVVISGLQMAQPGAKVQTRAGKIEAVKTAPAGRPLAPPSSQATFAAR</sequence>
<evidence type="ECO:0000259" key="6">
    <source>
        <dbReference type="Pfam" id="PF25917"/>
    </source>
</evidence>
<keyword evidence="4" id="KW-0472">Membrane</keyword>
<dbReference type="NCBIfam" id="TIGR01730">
    <property type="entry name" value="RND_mfp"/>
    <property type="match status" value="1"/>
</dbReference>
<dbReference type="InterPro" id="IPR058626">
    <property type="entry name" value="MdtA-like_b-barrel"/>
</dbReference>
<dbReference type="Gene3D" id="2.40.50.100">
    <property type="match status" value="1"/>
</dbReference>
<name>A0A239JWC9_9SPHN</name>
<protein>
    <submittedName>
        <fullName evidence="9">RND family efflux transporter, MFP subunit</fullName>
    </submittedName>
</protein>
<dbReference type="PANTHER" id="PTHR30158">
    <property type="entry name" value="ACRA/E-RELATED COMPONENT OF DRUG EFFLUX TRANSPORTER"/>
    <property type="match status" value="1"/>
</dbReference>
<dbReference type="Gene3D" id="1.10.287.470">
    <property type="entry name" value="Helix hairpin bin"/>
    <property type="match status" value="1"/>
</dbReference>
<dbReference type="InterPro" id="IPR006143">
    <property type="entry name" value="RND_pump_MFP"/>
</dbReference>
<dbReference type="AlphaFoldDB" id="A0A239JWC9"/>
<dbReference type="EMBL" id="FZOS01000040">
    <property type="protein sequence ID" value="SNT09842.1"/>
    <property type="molecule type" value="Genomic_DNA"/>
</dbReference>
<evidence type="ECO:0000259" key="8">
    <source>
        <dbReference type="Pfam" id="PF25967"/>
    </source>
</evidence>
<evidence type="ECO:0000313" key="9">
    <source>
        <dbReference type="EMBL" id="SNT09842.1"/>
    </source>
</evidence>
<dbReference type="OrthoDB" id="9816569at2"/>
<keyword evidence="10" id="KW-1185">Reference proteome</keyword>
<dbReference type="Gene3D" id="2.40.30.170">
    <property type="match status" value="1"/>
</dbReference>
<dbReference type="GO" id="GO:0046677">
    <property type="term" value="P:response to antibiotic"/>
    <property type="evidence" value="ECO:0007669"/>
    <property type="project" value="TreeGrafter"/>
</dbReference>
<dbReference type="Pfam" id="PF25944">
    <property type="entry name" value="Beta-barrel_RND"/>
    <property type="match status" value="1"/>
</dbReference>
<proteinExistence type="inferred from homology"/>
<evidence type="ECO:0000259" key="5">
    <source>
        <dbReference type="Pfam" id="PF25876"/>
    </source>
</evidence>
<feature type="domain" description="Multidrug resistance protein MdtA-like C-terminal permuted SH3" evidence="8">
    <location>
        <begin position="338"/>
        <end position="397"/>
    </location>
</feature>
<feature type="compositionally biased region" description="Polar residues" evidence="3">
    <location>
        <begin position="427"/>
        <end position="436"/>
    </location>
</feature>
<feature type="domain" description="Multidrug resistance protein MdtA-like barrel-sandwich hybrid" evidence="6">
    <location>
        <begin position="100"/>
        <end position="235"/>
    </location>
</feature>
<evidence type="ECO:0000259" key="7">
    <source>
        <dbReference type="Pfam" id="PF25944"/>
    </source>
</evidence>
<dbReference type="Pfam" id="PF25917">
    <property type="entry name" value="BSH_RND"/>
    <property type="match status" value="1"/>
</dbReference>
<dbReference type="Pfam" id="PF25876">
    <property type="entry name" value="HH_MFP_RND"/>
    <property type="match status" value="1"/>
</dbReference>
<feature type="domain" description="Multidrug resistance protein MdtA-like alpha-helical hairpin" evidence="5">
    <location>
        <begin position="140"/>
        <end position="209"/>
    </location>
</feature>
<dbReference type="SUPFAM" id="SSF111369">
    <property type="entry name" value="HlyD-like secretion proteins"/>
    <property type="match status" value="1"/>
</dbReference>
<feature type="transmembrane region" description="Helical" evidence="4">
    <location>
        <begin position="41"/>
        <end position="60"/>
    </location>
</feature>
<dbReference type="Proteomes" id="UP000198281">
    <property type="component" value="Unassembled WGS sequence"/>
</dbReference>
<dbReference type="InterPro" id="IPR058625">
    <property type="entry name" value="MdtA-like_BSH"/>
</dbReference>
<evidence type="ECO:0000256" key="2">
    <source>
        <dbReference type="ARBA" id="ARBA00009477"/>
    </source>
</evidence>
<evidence type="ECO:0000256" key="3">
    <source>
        <dbReference type="SAM" id="MobiDB-lite"/>
    </source>
</evidence>
<dbReference type="InterPro" id="IPR058624">
    <property type="entry name" value="MdtA-like_HH"/>
</dbReference>
<evidence type="ECO:0000256" key="1">
    <source>
        <dbReference type="ARBA" id="ARBA00004196"/>
    </source>
</evidence>
<dbReference type="GO" id="GO:0030313">
    <property type="term" value="C:cell envelope"/>
    <property type="evidence" value="ECO:0007669"/>
    <property type="project" value="UniProtKB-SubCell"/>
</dbReference>
<feature type="region of interest" description="Disordered" evidence="3">
    <location>
        <begin position="1"/>
        <end position="33"/>
    </location>
</feature>
<feature type="domain" description="Multidrug resistance protein MdtA-like beta-barrel" evidence="7">
    <location>
        <begin position="249"/>
        <end position="332"/>
    </location>
</feature>
<keyword evidence="4" id="KW-1133">Transmembrane helix</keyword>
<dbReference type="Gene3D" id="2.40.420.20">
    <property type="match status" value="1"/>
</dbReference>
<organism evidence="9 10">
    <name type="scientific">Edaphosphingomonas laterariae</name>
    <dbReference type="NCBI Taxonomy" id="861865"/>
    <lineage>
        <taxon>Bacteria</taxon>
        <taxon>Pseudomonadati</taxon>
        <taxon>Pseudomonadota</taxon>
        <taxon>Alphaproteobacteria</taxon>
        <taxon>Sphingomonadales</taxon>
        <taxon>Rhizorhabdaceae</taxon>
        <taxon>Edaphosphingomonas</taxon>
    </lineage>
</organism>
<evidence type="ECO:0000313" key="10">
    <source>
        <dbReference type="Proteomes" id="UP000198281"/>
    </source>
</evidence>
<dbReference type="Pfam" id="PF25967">
    <property type="entry name" value="RND-MFP_C"/>
    <property type="match status" value="1"/>
</dbReference>